<gene>
    <name evidence="3" type="ORF">SAMN05216564_105106</name>
</gene>
<evidence type="ECO:0000256" key="1">
    <source>
        <dbReference type="ARBA" id="ARBA00023125"/>
    </source>
</evidence>
<dbReference type="GO" id="GO:0000724">
    <property type="term" value="P:double-strand break repair via homologous recombination"/>
    <property type="evidence" value="ECO:0007669"/>
    <property type="project" value="TreeGrafter"/>
</dbReference>
<dbReference type="Proteomes" id="UP000199079">
    <property type="component" value="Unassembled WGS sequence"/>
</dbReference>
<reference evidence="4" key="1">
    <citation type="submission" date="2016-10" db="EMBL/GenBank/DDBJ databases">
        <authorList>
            <person name="Varghese N."/>
            <person name="Submissions S."/>
        </authorList>
    </citation>
    <scope>NUCLEOTIDE SEQUENCE [LARGE SCALE GENOMIC DNA]</scope>
    <source>
        <strain evidence="4">DC30,IBRC 10041,KCTC 4046</strain>
    </source>
</reference>
<organism evidence="3 4">
    <name type="scientific">Halopenitus persicus</name>
    <dbReference type="NCBI Taxonomy" id="1048396"/>
    <lineage>
        <taxon>Archaea</taxon>
        <taxon>Methanobacteriati</taxon>
        <taxon>Methanobacteriota</taxon>
        <taxon>Stenosarchaea group</taxon>
        <taxon>Halobacteria</taxon>
        <taxon>Halobacteriales</taxon>
        <taxon>Haloferacaceae</taxon>
        <taxon>Halopenitus</taxon>
    </lineage>
</organism>
<proteinExistence type="predicted"/>
<keyword evidence="1" id="KW-0238">DNA-binding</keyword>
<dbReference type="Gene3D" id="2.40.50.140">
    <property type="entry name" value="Nucleic acid-binding proteins"/>
    <property type="match status" value="2"/>
</dbReference>
<dbReference type="GeneID" id="43837642"/>
<dbReference type="CDD" id="cd04491">
    <property type="entry name" value="SoSSB_OBF"/>
    <property type="match status" value="2"/>
</dbReference>
<dbReference type="AlphaFoldDB" id="A0A1H3JQC8"/>
<dbReference type="SUPFAM" id="SSF50249">
    <property type="entry name" value="Nucleic acid-binding proteins"/>
    <property type="match status" value="3"/>
</dbReference>
<protein>
    <submittedName>
        <fullName evidence="3">Replication factor A1</fullName>
    </submittedName>
</protein>
<keyword evidence="4" id="KW-1185">Reference proteome</keyword>
<feature type="region of interest" description="Disordered" evidence="2">
    <location>
        <begin position="407"/>
        <end position="456"/>
    </location>
</feature>
<evidence type="ECO:0000313" key="3">
    <source>
        <dbReference type="EMBL" id="SDY42180.1"/>
    </source>
</evidence>
<dbReference type="EMBL" id="FNPC01000005">
    <property type="protein sequence ID" value="SDY42180.1"/>
    <property type="molecule type" value="Genomic_DNA"/>
</dbReference>
<feature type="region of interest" description="Disordered" evidence="2">
    <location>
        <begin position="40"/>
        <end position="59"/>
    </location>
</feature>
<feature type="compositionally biased region" description="Basic and acidic residues" evidence="2">
    <location>
        <begin position="438"/>
        <end position="450"/>
    </location>
</feature>
<dbReference type="OrthoDB" id="335252at2157"/>
<dbReference type="InterPro" id="IPR051231">
    <property type="entry name" value="SOSS-B"/>
</dbReference>
<dbReference type="InterPro" id="IPR012340">
    <property type="entry name" value="NA-bd_OB-fold"/>
</dbReference>
<dbReference type="NCBIfam" id="NF005554">
    <property type="entry name" value="PRK07218.1"/>
    <property type="match status" value="1"/>
</dbReference>
<name>A0A1H3JQC8_9EURY</name>
<dbReference type="PANTHER" id="PTHR13356">
    <property type="entry name" value="OB FOLD NUCLEIC ACID BINDING PROTEIN-RELATED"/>
    <property type="match status" value="1"/>
</dbReference>
<evidence type="ECO:0000313" key="4">
    <source>
        <dbReference type="Proteomes" id="UP000199079"/>
    </source>
</evidence>
<accession>A0A1H3JQC8</accession>
<dbReference type="RefSeq" id="WP_081758131.1">
    <property type="nucleotide sequence ID" value="NZ_FNPC01000005.1"/>
</dbReference>
<evidence type="ECO:0000256" key="2">
    <source>
        <dbReference type="SAM" id="MobiDB-lite"/>
    </source>
</evidence>
<dbReference type="PANTHER" id="PTHR13356:SF10">
    <property type="entry name" value="REPLICATION FACTOR-A PROTEIN 1"/>
    <property type="match status" value="1"/>
</dbReference>
<dbReference type="GO" id="GO:0010212">
    <property type="term" value="P:response to ionizing radiation"/>
    <property type="evidence" value="ECO:0007669"/>
    <property type="project" value="TreeGrafter"/>
</dbReference>
<sequence length="456" mass="48088">MDVDAHAEELASTLGIDKAEVKADLENLLEYSVPIDEAKQSVRRKHGGGSGGSSPSPSTVDLAEITTDHGNVTVTVRVLTVGTRTIRYQGDDITIREGEIADGTGTISYTAWQDFGFEPGDSVTIGNAGVREWEGEPELNLGDATTVAIADEEVAVDATIGGDRNLIDLEPGDRGRNIEVRVLEVDSKTISGRDGETPILEGVVGDDTARLPFTDWDPRSAVEAGADLRIEDVYVREFRGVPSINLTEFSTVTPLPDPVSVNEDAPRLSIADAIDTGGMFDVEVVGTVLDLRDGSGFIERCPDCGRVLQSGQCRSHGDVEGEDDLRVKAILDDGTATTTVVLDTELTAAVYGGGLEDAREAAREAMDKSVVAESIADELVGRAFRVRGNLSVDDYGANLDAEEFAAADDDPAETARSVLSTVRSRAATDGGAEGVTEAAREDTAGPDHDGSPGVGR</sequence>
<dbReference type="GO" id="GO:0003677">
    <property type="term" value="F:DNA binding"/>
    <property type="evidence" value="ECO:0007669"/>
    <property type="project" value="UniProtKB-KW"/>
</dbReference>